<name>A0A841L1F9_9SPHN</name>
<dbReference type="AlphaFoldDB" id="A0A841L1F9"/>
<evidence type="ECO:0000256" key="10">
    <source>
        <dbReference type="HAMAP-Rule" id="MF_01043"/>
    </source>
</evidence>
<dbReference type="SMART" id="SM01207">
    <property type="entry name" value="G3P_acyltransf"/>
    <property type="match status" value="1"/>
</dbReference>
<keyword evidence="7 10" id="KW-0472">Membrane</keyword>
<reference evidence="11 12" key="1">
    <citation type="submission" date="2020-08" db="EMBL/GenBank/DDBJ databases">
        <title>Genomic Encyclopedia of Type Strains, Phase IV (KMG-IV): sequencing the most valuable type-strain genomes for metagenomic binning, comparative biology and taxonomic classification.</title>
        <authorList>
            <person name="Goeker M."/>
        </authorList>
    </citation>
    <scope>NUCLEOTIDE SEQUENCE [LARGE SCALE GENOMIC DNA]</scope>
    <source>
        <strain evidence="11 12">DSM 102189</strain>
    </source>
</reference>
<keyword evidence="11" id="KW-0012">Acyltransferase</keyword>
<dbReference type="HAMAP" id="MF_01043">
    <property type="entry name" value="PlsY"/>
    <property type="match status" value="1"/>
</dbReference>
<evidence type="ECO:0000256" key="5">
    <source>
        <dbReference type="ARBA" id="ARBA00022989"/>
    </source>
</evidence>
<evidence type="ECO:0000256" key="2">
    <source>
        <dbReference type="ARBA" id="ARBA00022516"/>
    </source>
</evidence>
<comment type="pathway">
    <text evidence="10">Lipid metabolism; phospholipid metabolism.</text>
</comment>
<organism evidence="11 12">
    <name type="scientific">Polymorphobacter multimanifer</name>
    <dbReference type="NCBI Taxonomy" id="1070431"/>
    <lineage>
        <taxon>Bacteria</taxon>
        <taxon>Pseudomonadati</taxon>
        <taxon>Pseudomonadota</taxon>
        <taxon>Alphaproteobacteria</taxon>
        <taxon>Sphingomonadales</taxon>
        <taxon>Sphingosinicellaceae</taxon>
        <taxon>Polymorphobacter</taxon>
    </lineage>
</organism>
<keyword evidence="6 10" id="KW-0443">Lipid metabolism</keyword>
<keyword evidence="8 10" id="KW-0594">Phospholipid biosynthesis</keyword>
<feature type="transmembrane region" description="Helical" evidence="10">
    <location>
        <begin position="56"/>
        <end position="77"/>
    </location>
</feature>
<evidence type="ECO:0000256" key="7">
    <source>
        <dbReference type="ARBA" id="ARBA00023136"/>
    </source>
</evidence>
<keyword evidence="4 10" id="KW-0812">Transmembrane</keyword>
<comment type="subunit">
    <text evidence="10">Probably interacts with PlsX.</text>
</comment>
<feature type="transmembrane region" description="Helical" evidence="10">
    <location>
        <begin position="154"/>
        <end position="177"/>
    </location>
</feature>
<dbReference type="Pfam" id="PF02660">
    <property type="entry name" value="G3P_acyltransf"/>
    <property type="match status" value="1"/>
</dbReference>
<dbReference type="Proteomes" id="UP000538147">
    <property type="component" value="Unassembled WGS sequence"/>
</dbReference>
<dbReference type="NCBIfam" id="TIGR00023">
    <property type="entry name" value="glycerol-3-phosphate 1-O-acyltransferase PlsY"/>
    <property type="match status" value="1"/>
</dbReference>
<evidence type="ECO:0000256" key="6">
    <source>
        <dbReference type="ARBA" id="ARBA00023098"/>
    </source>
</evidence>
<evidence type="ECO:0000256" key="9">
    <source>
        <dbReference type="ARBA" id="ARBA00023264"/>
    </source>
</evidence>
<protein>
    <recommendedName>
        <fullName evidence="10">Glycerol-3-phosphate acyltransferase</fullName>
    </recommendedName>
    <alternativeName>
        <fullName evidence="10">Acyl-PO4 G3P acyltransferase</fullName>
    </alternativeName>
    <alternativeName>
        <fullName evidence="10">Acyl-phosphate--glycerol-3-phosphate acyltransferase</fullName>
    </alternativeName>
    <alternativeName>
        <fullName evidence="10">G3P acyltransferase</fullName>
        <shortName evidence="10">GPAT</shortName>
        <ecNumber evidence="10">2.3.1.275</ecNumber>
    </alternativeName>
    <alternativeName>
        <fullName evidence="10">Lysophosphatidic acid synthase</fullName>
        <shortName evidence="10">LPA synthase</shortName>
    </alternativeName>
</protein>
<comment type="subcellular location">
    <subcellularLocation>
        <location evidence="10">Cell membrane</location>
        <topology evidence="10">Multi-pass membrane protein</topology>
    </subcellularLocation>
</comment>
<feature type="transmembrane region" description="Helical" evidence="10">
    <location>
        <begin position="6"/>
        <end position="27"/>
    </location>
</feature>
<evidence type="ECO:0000313" key="11">
    <source>
        <dbReference type="EMBL" id="MBB6226156.1"/>
    </source>
</evidence>
<gene>
    <name evidence="10" type="primary">plsY</name>
    <name evidence="11" type="ORF">FHS79_000309</name>
</gene>
<evidence type="ECO:0000313" key="12">
    <source>
        <dbReference type="Proteomes" id="UP000538147"/>
    </source>
</evidence>
<keyword evidence="1 10" id="KW-1003">Cell membrane</keyword>
<dbReference type="EMBL" id="JACIIV010000002">
    <property type="protein sequence ID" value="MBB6226156.1"/>
    <property type="molecule type" value="Genomic_DNA"/>
</dbReference>
<evidence type="ECO:0000256" key="3">
    <source>
        <dbReference type="ARBA" id="ARBA00022679"/>
    </source>
</evidence>
<evidence type="ECO:0000256" key="8">
    <source>
        <dbReference type="ARBA" id="ARBA00023209"/>
    </source>
</evidence>
<evidence type="ECO:0000256" key="4">
    <source>
        <dbReference type="ARBA" id="ARBA00022692"/>
    </source>
</evidence>
<comment type="similarity">
    <text evidence="10">Belongs to the PlsY family.</text>
</comment>
<keyword evidence="5 10" id="KW-1133">Transmembrane helix</keyword>
<dbReference type="UniPathway" id="UPA00085"/>
<keyword evidence="2 10" id="KW-0444">Lipid biosynthesis</keyword>
<feature type="transmembrane region" description="Helical" evidence="10">
    <location>
        <begin position="112"/>
        <end position="134"/>
    </location>
</feature>
<comment type="function">
    <text evidence="10">Catalyzes the transfer of an acyl group from acyl-phosphate (acyl-PO(4)) to glycerol-3-phosphate (G3P) to form lysophosphatidic acid (LPA). This enzyme utilizes acyl-phosphate as fatty acyl donor, but not acyl-CoA or acyl-ACP.</text>
</comment>
<evidence type="ECO:0000256" key="1">
    <source>
        <dbReference type="ARBA" id="ARBA00022475"/>
    </source>
</evidence>
<dbReference type="GO" id="GO:0005886">
    <property type="term" value="C:plasma membrane"/>
    <property type="evidence" value="ECO:0007669"/>
    <property type="project" value="UniProtKB-SubCell"/>
</dbReference>
<feature type="transmembrane region" description="Helical" evidence="10">
    <location>
        <begin position="83"/>
        <end position="100"/>
    </location>
</feature>
<keyword evidence="3 10" id="KW-0808">Transferase</keyword>
<dbReference type="PANTHER" id="PTHR30309:SF0">
    <property type="entry name" value="GLYCEROL-3-PHOSPHATE ACYLTRANSFERASE-RELATED"/>
    <property type="match status" value="1"/>
</dbReference>
<accession>A0A841L1F9</accession>
<comment type="catalytic activity">
    <reaction evidence="10">
        <text>an acyl phosphate + sn-glycerol 3-phosphate = a 1-acyl-sn-glycero-3-phosphate + phosphate</text>
        <dbReference type="Rhea" id="RHEA:34075"/>
        <dbReference type="ChEBI" id="CHEBI:43474"/>
        <dbReference type="ChEBI" id="CHEBI:57597"/>
        <dbReference type="ChEBI" id="CHEBI:57970"/>
        <dbReference type="ChEBI" id="CHEBI:59918"/>
        <dbReference type="EC" id="2.3.1.275"/>
    </reaction>
</comment>
<dbReference type="InterPro" id="IPR003811">
    <property type="entry name" value="G3P_acylTferase_PlsY"/>
</dbReference>
<comment type="caution">
    <text evidence="11">The sequence shown here is derived from an EMBL/GenBank/DDBJ whole genome shotgun (WGS) entry which is preliminary data.</text>
</comment>
<sequence>MGSVDGAQLIWFLPGYLLGSIPFGLLLTRMIGIDIRSVGSGNIGTTNVLRTGNKRLAAATLLLDAGKGAAAVLLARYFAGDGAAMLAGLAAFIGHVWPVWLKFRGGKGVATLLGVALAAVPLAGLAALLTWLGGALLTRFSSVGGMAAAVAAPLAALAMGKTHSAITLAIMAAILIWKHRDNIVRLRAGTESRIGAKG</sequence>
<proteinExistence type="inferred from homology"/>
<dbReference type="GO" id="GO:0043772">
    <property type="term" value="F:acyl-phosphate glycerol-3-phosphate acyltransferase activity"/>
    <property type="evidence" value="ECO:0007669"/>
    <property type="project" value="UniProtKB-UniRule"/>
</dbReference>
<keyword evidence="9 10" id="KW-1208">Phospholipid metabolism</keyword>
<dbReference type="GO" id="GO:0008654">
    <property type="term" value="P:phospholipid biosynthetic process"/>
    <property type="evidence" value="ECO:0007669"/>
    <property type="project" value="UniProtKB-UniRule"/>
</dbReference>
<dbReference type="PANTHER" id="PTHR30309">
    <property type="entry name" value="INNER MEMBRANE PROTEIN YGIH"/>
    <property type="match status" value="1"/>
</dbReference>
<dbReference type="RefSeq" id="WP_184194337.1">
    <property type="nucleotide sequence ID" value="NZ_BMOX01000011.1"/>
</dbReference>
<dbReference type="EC" id="2.3.1.275" evidence="10"/>
<keyword evidence="12" id="KW-1185">Reference proteome</keyword>